<evidence type="ECO:0000313" key="3">
    <source>
        <dbReference type="EMBL" id="QTR47498.1"/>
    </source>
</evidence>
<reference evidence="3 4" key="1">
    <citation type="submission" date="2021-04" db="EMBL/GenBank/DDBJ databases">
        <title>Genomics, taxonomy and metabolism of representatives of sulfur bacteria of the genus Thiothrix: Thiothrix fructosivorans QT, Thiothrix unzii A1T and three new species, Thiothrix subterranea sp. nov., Thiothrix litoralis sp. nov. and 'Candidatus Thiothrix anitrata' sp. nov.</title>
        <authorList>
            <person name="Ravin N.V."/>
            <person name="Smolyakov D."/>
            <person name="Rudenko T.S."/>
            <person name="Mardanov A.V."/>
            <person name="Beletsky A.V."/>
            <person name="Markov N.D."/>
            <person name="Fomenkov A.I."/>
            <person name="Roberts R.J."/>
            <person name="Karnachuk O.V."/>
            <person name="Novikov A."/>
            <person name="Grabovich M.Y."/>
        </authorList>
    </citation>
    <scope>NUCLEOTIDE SEQUENCE [LARGE SCALE GENOMIC DNA]</scope>
    <source>
        <strain evidence="3 4">AS</strain>
    </source>
</reference>
<sequence length="630" mass="69197">MSNNTASAYKINQRLKLLETDLSDYRAALDHSIVNLSIAKWVTFILYFTAVWTLYVYDVWGVADFLSSNMGDAPAFIIFGTVSVMLPRFLSRTKEDRYKDIAETTASGYRLNIVAILTLIFFACSGLFFELFTATSQQQHITTTAAENSQSFKQTESTITIASTSGSELAAAERRVALCYAKKEKTCVGDEARANSLREQQARDAQQQIAASTALFAEQHKAREELKEDANKPLFKMIRDTFDVTINTGMIIGVAIMITIFELTHIINLFTYASRLRRWRETNNELIEMNGEYMELTGHIVSSDDFDDMKKPVSRQPMQPVMPQDFKKPSQSAAPIKSPAFNDTATALNNRPTPSSISSTIKTIVNGVDLSKANTAGDIKKAVYNAYSVIPNPAPLNDTDLDKVAEKITQDRGIQPPAIAAEQHPAPAPKKVSFGMIPERPSNQYIGGTGIKNPALGKAEAIYPLPLPTDDMVKNDAVQQSGTDGGTDGTDRSVPNATERNAMERVGTGEIEAFHSVPIRSVEKGGSVPSAAEEGDTAKNDTENFERMRKVFEENELLEKGREVFCPVCAVPFLKKRSNQRFCCVEDKAHYWKLAKRNGYRGKELDGTDGGTDGTDGGTDGTDGGTDGTD</sequence>
<feature type="region of interest" description="Disordered" evidence="1">
    <location>
        <begin position="522"/>
        <end position="542"/>
    </location>
</feature>
<keyword evidence="2" id="KW-0472">Membrane</keyword>
<feature type="transmembrane region" description="Helical" evidence="2">
    <location>
        <begin position="73"/>
        <end position="90"/>
    </location>
</feature>
<feature type="region of interest" description="Disordered" evidence="1">
    <location>
        <begin position="601"/>
        <end position="630"/>
    </location>
</feature>
<dbReference type="Proteomes" id="UP000672039">
    <property type="component" value="Chromosome"/>
</dbReference>
<dbReference type="EMBL" id="CP072801">
    <property type="protein sequence ID" value="QTR47498.1"/>
    <property type="molecule type" value="Genomic_DNA"/>
</dbReference>
<dbReference type="RefSeq" id="WP_210223765.1">
    <property type="nucleotide sequence ID" value="NZ_CP072801.1"/>
</dbReference>
<gene>
    <name evidence="3" type="ORF">J9253_06065</name>
</gene>
<keyword evidence="2" id="KW-1133">Transmembrane helix</keyword>
<protein>
    <submittedName>
        <fullName evidence="3">Uncharacterized protein</fullName>
    </submittedName>
</protein>
<keyword evidence="4" id="KW-1185">Reference proteome</keyword>
<organism evidence="3 4">
    <name type="scientific">Thiothrix litoralis</name>
    <dbReference type="NCBI Taxonomy" id="2891210"/>
    <lineage>
        <taxon>Bacteria</taxon>
        <taxon>Pseudomonadati</taxon>
        <taxon>Pseudomonadota</taxon>
        <taxon>Gammaproteobacteria</taxon>
        <taxon>Thiotrichales</taxon>
        <taxon>Thiotrichaceae</taxon>
        <taxon>Thiothrix</taxon>
    </lineage>
</organism>
<feature type="transmembrane region" description="Helical" evidence="2">
    <location>
        <begin position="250"/>
        <end position="270"/>
    </location>
</feature>
<keyword evidence="2" id="KW-0812">Transmembrane</keyword>
<feature type="region of interest" description="Disordered" evidence="1">
    <location>
        <begin position="476"/>
        <end position="508"/>
    </location>
</feature>
<feature type="transmembrane region" description="Helical" evidence="2">
    <location>
        <begin position="111"/>
        <end position="129"/>
    </location>
</feature>
<feature type="region of interest" description="Disordered" evidence="1">
    <location>
        <begin position="312"/>
        <end position="338"/>
    </location>
</feature>
<proteinExistence type="predicted"/>
<evidence type="ECO:0000313" key="4">
    <source>
        <dbReference type="Proteomes" id="UP000672039"/>
    </source>
</evidence>
<feature type="transmembrane region" description="Helical" evidence="2">
    <location>
        <begin position="38"/>
        <end position="57"/>
    </location>
</feature>
<name>A0ABX7WYW9_9GAMM</name>
<evidence type="ECO:0000256" key="2">
    <source>
        <dbReference type="SAM" id="Phobius"/>
    </source>
</evidence>
<accession>A0ABX7WYW9</accession>
<evidence type="ECO:0000256" key="1">
    <source>
        <dbReference type="SAM" id="MobiDB-lite"/>
    </source>
</evidence>
<feature type="compositionally biased region" description="Gly residues" evidence="1">
    <location>
        <begin position="608"/>
        <end position="630"/>
    </location>
</feature>